<proteinExistence type="inferred from homology"/>
<reference evidence="4 5" key="1">
    <citation type="submission" date="2020-10" db="EMBL/GenBank/DDBJ databases">
        <title>Phylogeny of dyella-like bacteria.</title>
        <authorList>
            <person name="Fu J."/>
        </authorList>
    </citation>
    <scope>NUCLEOTIDE SEQUENCE [LARGE SCALE GENOMIC DNA]</scope>
    <source>
        <strain evidence="4 5">THG-B117</strain>
    </source>
</reference>
<organism evidence="4 5">
    <name type="scientific">Dyella kyungheensis</name>
    <dbReference type="NCBI Taxonomy" id="1242174"/>
    <lineage>
        <taxon>Bacteria</taxon>
        <taxon>Pseudomonadati</taxon>
        <taxon>Pseudomonadota</taxon>
        <taxon>Gammaproteobacteria</taxon>
        <taxon>Lysobacterales</taxon>
        <taxon>Rhodanobacteraceae</taxon>
        <taxon>Dyella</taxon>
    </lineage>
</organism>
<dbReference type="Gene3D" id="3.40.190.10">
    <property type="entry name" value="Periplasmic binding protein-like II"/>
    <property type="match status" value="2"/>
</dbReference>
<dbReference type="EMBL" id="JADIKC010000011">
    <property type="protein sequence ID" value="MBM7123421.1"/>
    <property type="molecule type" value="Genomic_DNA"/>
</dbReference>
<dbReference type="RefSeq" id="WP_204637870.1">
    <property type="nucleotide sequence ID" value="NZ_JADIKC010000011.1"/>
</dbReference>
<keyword evidence="2" id="KW-0732">Signal</keyword>
<dbReference type="PANTHER" id="PTHR42996:SF1">
    <property type="entry name" value="PHOSPHATE-BINDING PROTEIN PSTS"/>
    <property type="match status" value="1"/>
</dbReference>
<comment type="similarity">
    <text evidence="1">Belongs to the PstS family.</text>
</comment>
<feature type="domain" description="PBP" evidence="3">
    <location>
        <begin position="49"/>
        <end position="364"/>
    </location>
</feature>
<feature type="chain" id="PRO_5045678737" evidence="2">
    <location>
        <begin position="22"/>
        <end position="421"/>
    </location>
</feature>
<evidence type="ECO:0000313" key="4">
    <source>
        <dbReference type="EMBL" id="MBM7123421.1"/>
    </source>
</evidence>
<feature type="signal peptide" evidence="2">
    <location>
        <begin position="1"/>
        <end position="21"/>
    </location>
</feature>
<keyword evidence="5" id="KW-1185">Reference proteome</keyword>
<evidence type="ECO:0000256" key="1">
    <source>
        <dbReference type="ARBA" id="ARBA00008725"/>
    </source>
</evidence>
<dbReference type="PANTHER" id="PTHR42996">
    <property type="entry name" value="PHOSPHATE-BINDING PROTEIN PSTS"/>
    <property type="match status" value="1"/>
</dbReference>
<name>A0ABS2JWZ3_9GAMM</name>
<evidence type="ECO:0000313" key="5">
    <source>
        <dbReference type="Proteomes" id="UP001430065"/>
    </source>
</evidence>
<dbReference type="InterPro" id="IPR050962">
    <property type="entry name" value="Phosphate-bind_PstS"/>
</dbReference>
<dbReference type="SUPFAM" id="SSF53850">
    <property type="entry name" value="Periplasmic binding protein-like II"/>
    <property type="match status" value="1"/>
</dbReference>
<dbReference type="Pfam" id="PF12849">
    <property type="entry name" value="PBP_like_2"/>
    <property type="match status" value="1"/>
</dbReference>
<dbReference type="InterPro" id="IPR024370">
    <property type="entry name" value="PBP_domain"/>
</dbReference>
<accession>A0ABS2JWZ3</accession>
<sequence>MKALAGALVLGMAAVASAAQAGTTLVGGGATLPALGYGGDVTNRQITPISGSFLGAYSAVSGNPQVSYCQTGSGAGKNILAGAAGNNVQNSCAGLAVGTPTPTGFGAPAAGRSDLVRPNFAGADAPLSLTEFNTYVSNVSSLPVQQPVIAGSVAIAFNNPDIGSLDLTEEQVCGVFSGAITNWSDLAPGATGKITVVYRSDGSGTTFAFSNHLSQVCAAQGANHFVTDQAFTTVDSLFGLPSGSVGQSGNPAVATFVANNPGTIAYVESANAGALLSQYATINGLDPFANFGGSPVTISSSDVVYNQAINGADANGRPVLASMSGTSPTSTCIALVKPDAYATQPAGTYPIVAISYFLANSANNGSDLTAVRNLMWAPYNTAITANAGTPGAPVQTVGPFTGLSFLNNTTANQTKLNACMN</sequence>
<gene>
    <name evidence="4" type="ORF">ISP20_19820</name>
</gene>
<comment type="caution">
    <text evidence="4">The sequence shown here is derived from an EMBL/GenBank/DDBJ whole genome shotgun (WGS) entry which is preliminary data.</text>
</comment>
<evidence type="ECO:0000259" key="3">
    <source>
        <dbReference type="Pfam" id="PF12849"/>
    </source>
</evidence>
<protein>
    <submittedName>
        <fullName evidence="4">Substrate-binding domain-containing protein</fullName>
    </submittedName>
</protein>
<dbReference type="Proteomes" id="UP001430065">
    <property type="component" value="Unassembled WGS sequence"/>
</dbReference>
<evidence type="ECO:0000256" key="2">
    <source>
        <dbReference type="SAM" id="SignalP"/>
    </source>
</evidence>